<dbReference type="Pfam" id="PF00561">
    <property type="entry name" value="Abhydrolase_1"/>
    <property type="match status" value="1"/>
</dbReference>
<evidence type="ECO:0000313" key="2">
    <source>
        <dbReference type="EMBL" id="MCJ2377996.1"/>
    </source>
</evidence>
<dbReference type="EMBL" id="JAJNNZ010000012">
    <property type="protein sequence ID" value="MCJ2377996.1"/>
    <property type="molecule type" value="Genomic_DNA"/>
</dbReference>
<evidence type="ECO:0000259" key="1">
    <source>
        <dbReference type="Pfam" id="PF00561"/>
    </source>
</evidence>
<protein>
    <submittedName>
        <fullName evidence="2">Alpha/beta hydrolase</fullName>
    </submittedName>
</protein>
<dbReference type="Proteomes" id="UP001139488">
    <property type="component" value="Unassembled WGS sequence"/>
</dbReference>
<dbReference type="PRINTS" id="PR00412">
    <property type="entry name" value="EPOXHYDRLASE"/>
</dbReference>
<dbReference type="GO" id="GO:0016787">
    <property type="term" value="F:hydrolase activity"/>
    <property type="evidence" value="ECO:0007669"/>
    <property type="project" value="UniProtKB-KW"/>
</dbReference>
<dbReference type="AlphaFoldDB" id="A0A9X2AX59"/>
<dbReference type="InterPro" id="IPR029058">
    <property type="entry name" value="AB_hydrolase_fold"/>
</dbReference>
<accession>A0A9X2AX59</accession>
<evidence type="ECO:0000313" key="3">
    <source>
        <dbReference type="Proteomes" id="UP001139488"/>
    </source>
</evidence>
<dbReference type="Gene3D" id="3.40.50.1820">
    <property type="entry name" value="alpha/beta hydrolase"/>
    <property type="match status" value="1"/>
</dbReference>
<dbReference type="InterPro" id="IPR000073">
    <property type="entry name" value="AB_hydrolase_1"/>
</dbReference>
<dbReference type="PANTHER" id="PTHR43798">
    <property type="entry name" value="MONOACYLGLYCEROL LIPASE"/>
    <property type="match status" value="1"/>
</dbReference>
<comment type="caution">
    <text evidence="2">The sequence shown here is derived from an EMBL/GenBank/DDBJ whole genome shotgun (WGS) entry which is preliminary data.</text>
</comment>
<dbReference type="PANTHER" id="PTHR43798:SF29">
    <property type="entry name" value="AB HYDROLASE-1 DOMAIN-CONTAINING PROTEIN"/>
    <property type="match status" value="1"/>
</dbReference>
<sequence>MKTFVIDGSKMAYLDVGQGPVILFGHSYLWNSAMWSPQIEVLSQYFRCIVPDMWGHGQSEGTPQSTTDLGGYAAQLLALMDELNIDQFSVVGLSVGGIWGAELATMAPSRVMSLVLLDTFVGLEPQVANEKYYAMLSTIEQEKAFTAEVIEALARLNFANASKKCNPELVEGFTESLSAIKGSRALELARVGRMIFGRRDLCDDVETLALPTLVVVGAEDKMRPALESYLMHDLITGSELHVIPNAGHISNLEQPDIVTSLLERFLVQHANELDL</sequence>
<dbReference type="InterPro" id="IPR000639">
    <property type="entry name" value="Epox_hydrolase-like"/>
</dbReference>
<dbReference type="SUPFAM" id="SSF53474">
    <property type="entry name" value="alpha/beta-Hydrolases"/>
    <property type="match status" value="1"/>
</dbReference>
<organism evidence="2 3">
    <name type="scientific">Vibrio gelatinilyticus</name>
    <dbReference type="NCBI Taxonomy" id="2893468"/>
    <lineage>
        <taxon>Bacteria</taxon>
        <taxon>Pseudomonadati</taxon>
        <taxon>Pseudomonadota</taxon>
        <taxon>Gammaproteobacteria</taxon>
        <taxon>Vibrionales</taxon>
        <taxon>Vibrionaceae</taxon>
        <taxon>Vibrio</taxon>
    </lineage>
</organism>
<gene>
    <name evidence="2" type="ORF">LNL84_14250</name>
</gene>
<feature type="domain" description="AB hydrolase-1" evidence="1">
    <location>
        <begin position="20"/>
        <end position="254"/>
    </location>
</feature>
<name>A0A9X2AX59_9VIBR</name>
<proteinExistence type="predicted"/>
<dbReference type="InterPro" id="IPR050266">
    <property type="entry name" value="AB_hydrolase_sf"/>
</dbReference>
<dbReference type="RefSeq" id="WP_244358240.1">
    <property type="nucleotide sequence ID" value="NZ_JAJNNZ010000012.1"/>
</dbReference>
<dbReference type="PRINTS" id="PR00111">
    <property type="entry name" value="ABHYDROLASE"/>
</dbReference>
<keyword evidence="2" id="KW-0378">Hydrolase</keyword>
<reference evidence="2" key="1">
    <citation type="submission" date="2021-11" db="EMBL/GenBank/DDBJ databases">
        <title>Vibrio ZSDE26 sp. nov. and Vibrio ZSDZ34 sp. nov., isolated from coastal seawater in Qingdao.</title>
        <authorList>
            <person name="Zhang P."/>
        </authorList>
    </citation>
    <scope>NUCLEOTIDE SEQUENCE</scope>
    <source>
        <strain evidence="2">ZSDZ34</strain>
    </source>
</reference>
<keyword evidence="3" id="KW-1185">Reference proteome</keyword>